<name>A0A7V6ZE50_9BACT</name>
<dbReference type="Gene3D" id="3.60.21.10">
    <property type="match status" value="1"/>
</dbReference>
<dbReference type="PROSITE" id="PS00125">
    <property type="entry name" value="SER_THR_PHOSPHATASE"/>
    <property type="match status" value="1"/>
</dbReference>
<proteinExistence type="predicted"/>
<dbReference type="GO" id="GO:0016787">
    <property type="term" value="F:hydrolase activity"/>
    <property type="evidence" value="ECO:0007669"/>
    <property type="project" value="InterPro"/>
</dbReference>
<sequence length="290" mass="33426">MAYYINQRPHQNKLHLQYLRGVICMCLKKPISRSIELNIKRPDRHENMIKRRRDLPLIIIGDLHGERDSLKEILEITSDEGDSLFLFLGDYVDRGSDCMGLLEDIINFQINNGERVILLRGNHENWDMNIRYSFASELIAKGYEGVIEDILSWYESLPLIALFDDVVALHGGVPKPIPSNINDLSRIRATDPLGMQVLWNDPLDEGYWPRGGGTKPFTAKDLEAFLKLTGAKLLIRGHQYVPNRGYKLNFDNRCMTIFSASYGYGWPRCFVYLPPCDFNVSDVEKYIIRI</sequence>
<dbReference type="AlphaFoldDB" id="A0A7V6ZE50"/>
<dbReference type="PANTHER" id="PTHR11668">
    <property type="entry name" value="SERINE/THREONINE PROTEIN PHOSPHATASE"/>
    <property type="match status" value="1"/>
</dbReference>
<evidence type="ECO:0000313" key="3">
    <source>
        <dbReference type="Proteomes" id="UP000525027"/>
    </source>
</evidence>
<dbReference type="PANTHER" id="PTHR11668:SF496">
    <property type="entry name" value="SERINE_THREONINE-PROTEIN PHOSPHATASE"/>
    <property type="match status" value="1"/>
</dbReference>
<dbReference type="Proteomes" id="UP000525027">
    <property type="component" value="Unassembled WGS sequence"/>
</dbReference>
<protein>
    <submittedName>
        <fullName evidence="2">Serine/threonine protein phosphatase</fullName>
    </submittedName>
</protein>
<organism evidence="2 3">
    <name type="scientific">Acetomicrobium hydrogeniformans</name>
    <dbReference type="NCBI Taxonomy" id="649746"/>
    <lineage>
        <taxon>Bacteria</taxon>
        <taxon>Thermotogati</taxon>
        <taxon>Synergistota</taxon>
        <taxon>Synergistia</taxon>
        <taxon>Synergistales</taxon>
        <taxon>Acetomicrobiaceae</taxon>
        <taxon>Acetomicrobium</taxon>
    </lineage>
</organism>
<dbReference type="InterPro" id="IPR006186">
    <property type="entry name" value="Ser/Thr-sp_prot-phosphatase"/>
</dbReference>
<reference evidence="2 3" key="1">
    <citation type="journal article" date="2020" name="Biotechnol. Biofuels">
        <title>New insights from the biogas microbiome by comprehensive genome-resolved metagenomics of nearly 1600 species originating from multiple anaerobic digesters.</title>
        <authorList>
            <person name="Campanaro S."/>
            <person name="Treu L."/>
            <person name="Rodriguez-R L.M."/>
            <person name="Kovalovszki A."/>
            <person name="Ziels R.M."/>
            <person name="Maus I."/>
            <person name="Zhu X."/>
            <person name="Kougias P.G."/>
            <person name="Basile A."/>
            <person name="Luo G."/>
            <person name="Schluter A."/>
            <person name="Konstantinidis K.T."/>
            <person name="Angelidaki I."/>
        </authorList>
    </citation>
    <scope>NUCLEOTIDE SEQUENCE [LARGE SCALE GENOMIC DNA]</scope>
    <source>
        <strain evidence="2">AS25fmACSIPFO_94</strain>
    </source>
</reference>
<dbReference type="Pfam" id="PF00149">
    <property type="entry name" value="Metallophos"/>
    <property type="match status" value="1"/>
</dbReference>
<accession>A0A7V6ZE50</accession>
<dbReference type="InterPro" id="IPR004843">
    <property type="entry name" value="Calcineurin-like_PHP"/>
</dbReference>
<dbReference type="CDD" id="cd00144">
    <property type="entry name" value="MPP_PPP_family"/>
    <property type="match status" value="1"/>
</dbReference>
<dbReference type="SMART" id="SM00156">
    <property type="entry name" value="PP2Ac"/>
    <property type="match status" value="1"/>
</dbReference>
<dbReference type="PRINTS" id="PR00114">
    <property type="entry name" value="STPHPHTASE"/>
</dbReference>
<dbReference type="EMBL" id="DURU01000083">
    <property type="protein sequence ID" value="HHZ04328.1"/>
    <property type="molecule type" value="Genomic_DNA"/>
</dbReference>
<evidence type="ECO:0000313" key="2">
    <source>
        <dbReference type="EMBL" id="HHZ04328.1"/>
    </source>
</evidence>
<dbReference type="InterPro" id="IPR029052">
    <property type="entry name" value="Metallo-depent_PP-like"/>
</dbReference>
<evidence type="ECO:0000259" key="1">
    <source>
        <dbReference type="PROSITE" id="PS00125"/>
    </source>
</evidence>
<dbReference type="InterPro" id="IPR050341">
    <property type="entry name" value="PP1_catalytic_subunit"/>
</dbReference>
<gene>
    <name evidence="2" type="ORF">GX397_04595</name>
</gene>
<dbReference type="SUPFAM" id="SSF56300">
    <property type="entry name" value="Metallo-dependent phosphatases"/>
    <property type="match status" value="1"/>
</dbReference>
<comment type="caution">
    <text evidence="2">The sequence shown here is derived from an EMBL/GenBank/DDBJ whole genome shotgun (WGS) entry which is preliminary data.</text>
</comment>
<feature type="domain" description="Serine/threonine specific protein phosphatases" evidence="1">
    <location>
        <begin position="119"/>
        <end position="124"/>
    </location>
</feature>